<feature type="compositionally biased region" description="Basic and acidic residues" evidence="1">
    <location>
        <begin position="77"/>
        <end position="98"/>
    </location>
</feature>
<accession>A0AAE1B4F4</accession>
<proteinExistence type="predicted"/>
<organism evidence="2 3">
    <name type="scientific">Elysia crispata</name>
    <name type="common">lettuce slug</name>
    <dbReference type="NCBI Taxonomy" id="231223"/>
    <lineage>
        <taxon>Eukaryota</taxon>
        <taxon>Metazoa</taxon>
        <taxon>Spiralia</taxon>
        <taxon>Lophotrochozoa</taxon>
        <taxon>Mollusca</taxon>
        <taxon>Gastropoda</taxon>
        <taxon>Heterobranchia</taxon>
        <taxon>Euthyneura</taxon>
        <taxon>Panpulmonata</taxon>
        <taxon>Sacoglossa</taxon>
        <taxon>Placobranchoidea</taxon>
        <taxon>Plakobranchidae</taxon>
        <taxon>Elysia</taxon>
    </lineage>
</organism>
<comment type="caution">
    <text evidence="2">The sequence shown here is derived from an EMBL/GenBank/DDBJ whole genome shotgun (WGS) entry which is preliminary data.</text>
</comment>
<sequence length="120" mass="13895">MCFVMPLWCDFDALHFQICSPVFILGIAMGSCETWLPSCIILVYLLCPGLGRRELPYHLRLNLIPCQEIELNKKLLEKADEHPDDEHPDDEHPDEHLRTSRGNTENKLTSHSFYEILTES</sequence>
<feature type="region of interest" description="Disordered" evidence="1">
    <location>
        <begin position="77"/>
        <end position="120"/>
    </location>
</feature>
<dbReference type="EMBL" id="JAWDGP010000598">
    <property type="protein sequence ID" value="KAK3799015.1"/>
    <property type="molecule type" value="Genomic_DNA"/>
</dbReference>
<reference evidence="2" key="1">
    <citation type="journal article" date="2023" name="G3 (Bethesda)">
        <title>A reference genome for the long-term kleptoplast-retaining sea slug Elysia crispata morphotype clarki.</title>
        <authorList>
            <person name="Eastman K.E."/>
            <person name="Pendleton A.L."/>
            <person name="Shaikh M.A."/>
            <person name="Suttiyut T."/>
            <person name="Ogas R."/>
            <person name="Tomko P."/>
            <person name="Gavelis G."/>
            <person name="Widhalm J.R."/>
            <person name="Wisecaver J.H."/>
        </authorList>
    </citation>
    <scope>NUCLEOTIDE SEQUENCE</scope>
    <source>
        <strain evidence="2">ECLA1</strain>
    </source>
</reference>
<evidence type="ECO:0000313" key="2">
    <source>
        <dbReference type="EMBL" id="KAK3799015.1"/>
    </source>
</evidence>
<evidence type="ECO:0000313" key="3">
    <source>
        <dbReference type="Proteomes" id="UP001283361"/>
    </source>
</evidence>
<gene>
    <name evidence="2" type="ORF">RRG08_048086</name>
</gene>
<feature type="compositionally biased region" description="Polar residues" evidence="1">
    <location>
        <begin position="100"/>
        <end position="112"/>
    </location>
</feature>
<protein>
    <submittedName>
        <fullName evidence="2">Uncharacterized protein</fullName>
    </submittedName>
</protein>
<keyword evidence="3" id="KW-1185">Reference proteome</keyword>
<name>A0AAE1B4F4_9GAST</name>
<evidence type="ECO:0000256" key="1">
    <source>
        <dbReference type="SAM" id="MobiDB-lite"/>
    </source>
</evidence>
<dbReference type="AlphaFoldDB" id="A0AAE1B4F4"/>
<dbReference type="Proteomes" id="UP001283361">
    <property type="component" value="Unassembled WGS sequence"/>
</dbReference>